<reference evidence="10 11" key="1">
    <citation type="submission" date="2019-03" db="EMBL/GenBank/DDBJ databases">
        <title>Sequencing the genomes of 1000 actinobacteria strains.</title>
        <authorList>
            <person name="Klenk H.-P."/>
        </authorList>
    </citation>
    <scope>NUCLEOTIDE SEQUENCE [LARGE SCALE GENOMIC DNA]</scope>
    <source>
        <strain evidence="10 11">DSM 18936</strain>
    </source>
</reference>
<keyword evidence="2 7" id="KW-0808">Transferase</keyword>
<protein>
    <recommendedName>
        <fullName evidence="7">Homoserine kinase</fullName>
        <shortName evidence="7">HK</shortName>
        <shortName evidence="7">HSK</shortName>
        <ecNumber evidence="7">2.7.1.39</ecNumber>
    </recommendedName>
</protein>
<dbReference type="InterPro" id="IPR013750">
    <property type="entry name" value="GHMP_kinase_C_dom"/>
</dbReference>
<proteinExistence type="inferred from homology"/>
<dbReference type="InterPro" id="IPR014721">
    <property type="entry name" value="Ribsml_uS5_D2-typ_fold_subgr"/>
</dbReference>
<dbReference type="InterPro" id="IPR000870">
    <property type="entry name" value="Homoserine_kinase"/>
</dbReference>
<comment type="catalytic activity">
    <reaction evidence="7">
        <text>L-homoserine + ATP = O-phospho-L-homoserine + ADP + H(+)</text>
        <dbReference type="Rhea" id="RHEA:13985"/>
        <dbReference type="ChEBI" id="CHEBI:15378"/>
        <dbReference type="ChEBI" id="CHEBI:30616"/>
        <dbReference type="ChEBI" id="CHEBI:57476"/>
        <dbReference type="ChEBI" id="CHEBI:57590"/>
        <dbReference type="ChEBI" id="CHEBI:456216"/>
        <dbReference type="EC" id="2.7.1.39"/>
    </reaction>
</comment>
<comment type="subcellular location">
    <subcellularLocation>
        <location evidence="7">Cytoplasm</location>
    </subcellularLocation>
</comment>
<dbReference type="InterPro" id="IPR036554">
    <property type="entry name" value="GHMP_kinase_C_sf"/>
</dbReference>
<evidence type="ECO:0000256" key="2">
    <source>
        <dbReference type="ARBA" id="ARBA00022679"/>
    </source>
</evidence>
<evidence type="ECO:0000259" key="9">
    <source>
        <dbReference type="Pfam" id="PF08544"/>
    </source>
</evidence>
<dbReference type="AlphaFoldDB" id="A0A4R7HZ32"/>
<dbReference type="HAMAP" id="MF_00384">
    <property type="entry name" value="Homoser_kinase"/>
    <property type="match status" value="1"/>
</dbReference>
<dbReference type="SUPFAM" id="SSF55060">
    <property type="entry name" value="GHMP Kinase, C-terminal domain"/>
    <property type="match status" value="1"/>
</dbReference>
<dbReference type="RefSeq" id="WP_133868382.1">
    <property type="nucleotide sequence ID" value="NZ_SOAU01000001.1"/>
</dbReference>
<dbReference type="InterPro" id="IPR020568">
    <property type="entry name" value="Ribosomal_Su5_D2-typ_SF"/>
</dbReference>
<evidence type="ECO:0000256" key="6">
    <source>
        <dbReference type="ARBA" id="ARBA00022840"/>
    </source>
</evidence>
<dbReference type="Pfam" id="PF00288">
    <property type="entry name" value="GHMP_kinases_N"/>
    <property type="match status" value="1"/>
</dbReference>
<keyword evidence="11" id="KW-1185">Reference proteome</keyword>
<evidence type="ECO:0000256" key="5">
    <source>
        <dbReference type="ARBA" id="ARBA00022777"/>
    </source>
</evidence>
<evidence type="ECO:0000256" key="1">
    <source>
        <dbReference type="ARBA" id="ARBA00022605"/>
    </source>
</evidence>
<keyword evidence="7" id="KW-0963">Cytoplasm</keyword>
<dbReference type="EMBL" id="SOAU01000001">
    <property type="protein sequence ID" value="TDT15974.1"/>
    <property type="molecule type" value="Genomic_DNA"/>
</dbReference>
<dbReference type="InterPro" id="IPR006204">
    <property type="entry name" value="GHMP_kinase_N_dom"/>
</dbReference>
<feature type="domain" description="GHMP kinase N-terminal" evidence="8">
    <location>
        <begin position="56"/>
        <end position="129"/>
    </location>
</feature>
<dbReference type="UniPathway" id="UPA00050">
    <property type="reaction ID" value="UER00064"/>
</dbReference>
<dbReference type="Proteomes" id="UP000294558">
    <property type="component" value="Unassembled WGS sequence"/>
</dbReference>
<dbReference type="GO" id="GO:0005524">
    <property type="term" value="F:ATP binding"/>
    <property type="evidence" value="ECO:0007669"/>
    <property type="project" value="UniProtKB-UniRule"/>
</dbReference>
<evidence type="ECO:0000313" key="11">
    <source>
        <dbReference type="Proteomes" id="UP000294558"/>
    </source>
</evidence>
<dbReference type="PANTHER" id="PTHR20861:SF1">
    <property type="entry name" value="HOMOSERINE KINASE"/>
    <property type="match status" value="1"/>
</dbReference>
<evidence type="ECO:0000256" key="4">
    <source>
        <dbReference type="ARBA" id="ARBA00022741"/>
    </source>
</evidence>
<dbReference type="SUPFAM" id="SSF54211">
    <property type="entry name" value="Ribosomal protein S5 domain 2-like"/>
    <property type="match status" value="1"/>
</dbReference>
<dbReference type="Gene3D" id="3.30.230.10">
    <property type="match status" value="1"/>
</dbReference>
<comment type="function">
    <text evidence="7">Catalyzes the ATP-dependent phosphorylation of L-homoserine to L-homoserine phosphate.</text>
</comment>
<accession>A0A4R7HZ32</accession>
<dbReference type="Gene3D" id="3.30.70.890">
    <property type="entry name" value="GHMP kinase, C-terminal domain"/>
    <property type="match status" value="1"/>
</dbReference>
<evidence type="ECO:0000256" key="3">
    <source>
        <dbReference type="ARBA" id="ARBA00022697"/>
    </source>
</evidence>
<dbReference type="GO" id="GO:0004413">
    <property type="term" value="F:homoserine kinase activity"/>
    <property type="evidence" value="ECO:0007669"/>
    <property type="project" value="UniProtKB-UniRule"/>
</dbReference>
<keyword evidence="5 7" id="KW-0418">Kinase</keyword>
<keyword evidence="4 7" id="KW-0547">Nucleotide-binding</keyword>
<name>A0A4R7HZ32_9ACTN</name>
<keyword evidence="6 7" id="KW-0067">ATP-binding</keyword>
<dbReference type="Pfam" id="PF08544">
    <property type="entry name" value="GHMP_kinases_C"/>
    <property type="match status" value="1"/>
</dbReference>
<feature type="domain" description="GHMP kinase C-terminal" evidence="9">
    <location>
        <begin position="188"/>
        <end position="263"/>
    </location>
</feature>
<comment type="caution">
    <text evidence="7">Lacks conserved residue(s) required for the propagation of feature annotation.</text>
</comment>
<dbReference type="PANTHER" id="PTHR20861">
    <property type="entry name" value="HOMOSERINE/4-DIPHOSPHOCYTIDYL-2-C-METHYL-D-ERYTHRITOL KINASE"/>
    <property type="match status" value="1"/>
</dbReference>
<dbReference type="GO" id="GO:0005737">
    <property type="term" value="C:cytoplasm"/>
    <property type="evidence" value="ECO:0007669"/>
    <property type="project" value="UniProtKB-SubCell"/>
</dbReference>
<evidence type="ECO:0000259" key="8">
    <source>
        <dbReference type="Pfam" id="PF00288"/>
    </source>
</evidence>
<evidence type="ECO:0000256" key="7">
    <source>
        <dbReference type="HAMAP-Rule" id="MF_00384"/>
    </source>
</evidence>
<organism evidence="10 11">
    <name type="scientific">Ilumatobacter fluminis</name>
    <dbReference type="NCBI Taxonomy" id="467091"/>
    <lineage>
        <taxon>Bacteria</taxon>
        <taxon>Bacillati</taxon>
        <taxon>Actinomycetota</taxon>
        <taxon>Acidimicrobiia</taxon>
        <taxon>Acidimicrobiales</taxon>
        <taxon>Ilumatobacteraceae</taxon>
        <taxon>Ilumatobacter</taxon>
    </lineage>
</organism>
<comment type="caution">
    <text evidence="10">The sequence shown here is derived from an EMBL/GenBank/DDBJ whole genome shotgun (WGS) entry which is preliminary data.</text>
</comment>
<dbReference type="OrthoDB" id="9769912at2"/>
<dbReference type="GO" id="GO:0009088">
    <property type="term" value="P:threonine biosynthetic process"/>
    <property type="evidence" value="ECO:0007669"/>
    <property type="project" value="UniProtKB-UniRule"/>
</dbReference>
<evidence type="ECO:0000313" key="10">
    <source>
        <dbReference type="EMBL" id="TDT15974.1"/>
    </source>
</evidence>
<keyword evidence="1 7" id="KW-0028">Amino-acid biosynthesis</keyword>
<keyword evidence="3 7" id="KW-0791">Threonine biosynthesis</keyword>
<gene>
    <name evidence="7" type="primary">thrB</name>
    <name evidence="10" type="ORF">BDK89_1556</name>
</gene>
<comment type="pathway">
    <text evidence="7">Amino-acid biosynthesis; L-threonine biosynthesis; L-threonine from L-aspartate: step 4/5.</text>
</comment>
<dbReference type="EC" id="2.7.1.39" evidence="7"/>
<sequence length="279" mass="28184">MTGWSVRVPASSANIGAGFDVLGLALTLHAEVGIGEPPAGGRTAEPTHPATIAFRQAGGDGDVWVRSPIPIGRGMGFSGAVRVGGAAAAAVQRLGAEALDDQVVLAEVCGVAAELEGHADNVAPSVYGGVVVCADDHVQPVPLGLDPAIVVWVPDGTTTSTDRSRSTLAAEVTRADAVFNLGRVATFVAACAAGDVDALRLATEDRLHQPTRLVEVPETAGALEAALDAGAWAAWLSGSGPTMAAMCDPADAARIAAALPDTGHTKHLAIDHRGVTHQP</sequence>
<comment type="similarity">
    <text evidence="7">Belongs to the GHMP kinase family. Homoserine kinase subfamily.</text>
</comment>
<dbReference type="PRINTS" id="PR00958">
    <property type="entry name" value="HOMSERKINASE"/>
</dbReference>